<dbReference type="InterPro" id="IPR000835">
    <property type="entry name" value="HTH_MarR-typ"/>
</dbReference>
<comment type="caution">
    <text evidence="5">The sequence shown here is derived from an EMBL/GenBank/DDBJ whole genome shotgun (WGS) entry which is preliminary data.</text>
</comment>
<dbReference type="Gene3D" id="1.10.10.10">
    <property type="entry name" value="Winged helix-like DNA-binding domain superfamily/Winged helix DNA-binding domain"/>
    <property type="match status" value="1"/>
</dbReference>
<dbReference type="RefSeq" id="WP_193500257.1">
    <property type="nucleotide sequence ID" value="NZ_JADCKC010000001.1"/>
</dbReference>
<dbReference type="Proteomes" id="UP000768567">
    <property type="component" value="Unassembled WGS sequence"/>
</dbReference>
<dbReference type="SUPFAM" id="SSF46785">
    <property type="entry name" value="Winged helix' DNA-binding domain"/>
    <property type="match status" value="1"/>
</dbReference>
<dbReference type="InterPro" id="IPR036388">
    <property type="entry name" value="WH-like_DNA-bd_sf"/>
</dbReference>
<protein>
    <submittedName>
        <fullName evidence="5">Winged helix-turn-helix transcriptional regulator</fullName>
    </submittedName>
</protein>
<dbReference type="PRINTS" id="PR00598">
    <property type="entry name" value="HTHMARR"/>
</dbReference>
<accession>A0ABR9R1H0</accession>
<keyword evidence="1" id="KW-0805">Transcription regulation</keyword>
<organism evidence="5 6">
    <name type="scientific">Gemmiger gallinarum</name>
    <dbReference type="NCBI Taxonomy" id="2779354"/>
    <lineage>
        <taxon>Bacteria</taxon>
        <taxon>Bacillati</taxon>
        <taxon>Bacillota</taxon>
        <taxon>Clostridia</taxon>
        <taxon>Eubacteriales</taxon>
        <taxon>Gemmiger</taxon>
    </lineage>
</organism>
<reference evidence="5 6" key="1">
    <citation type="submission" date="2020-10" db="EMBL/GenBank/DDBJ databases">
        <title>ChiBAC.</title>
        <authorList>
            <person name="Zenner C."/>
            <person name="Hitch T.C.A."/>
            <person name="Clavel T."/>
        </authorList>
    </citation>
    <scope>NUCLEOTIDE SEQUENCE [LARGE SCALE GENOMIC DNA]</scope>
    <source>
        <strain evidence="5 6">DSM 109015</strain>
    </source>
</reference>
<evidence type="ECO:0000313" key="6">
    <source>
        <dbReference type="Proteomes" id="UP000768567"/>
    </source>
</evidence>
<evidence type="ECO:0000256" key="3">
    <source>
        <dbReference type="ARBA" id="ARBA00023163"/>
    </source>
</evidence>
<dbReference type="Pfam" id="PF13463">
    <property type="entry name" value="HTH_27"/>
    <property type="match status" value="1"/>
</dbReference>
<dbReference type="EMBL" id="JADCKC010000001">
    <property type="protein sequence ID" value="MBE5036989.1"/>
    <property type="molecule type" value="Genomic_DNA"/>
</dbReference>
<gene>
    <name evidence="5" type="ORF">INF35_04220</name>
</gene>
<evidence type="ECO:0000259" key="4">
    <source>
        <dbReference type="PROSITE" id="PS50995"/>
    </source>
</evidence>
<evidence type="ECO:0000313" key="5">
    <source>
        <dbReference type="EMBL" id="MBE5036989.1"/>
    </source>
</evidence>
<dbReference type="PANTHER" id="PTHR42756">
    <property type="entry name" value="TRANSCRIPTIONAL REGULATOR, MARR"/>
    <property type="match status" value="1"/>
</dbReference>
<proteinExistence type="predicted"/>
<dbReference type="SMART" id="SM00347">
    <property type="entry name" value="HTH_MARR"/>
    <property type="match status" value="1"/>
</dbReference>
<keyword evidence="6" id="KW-1185">Reference proteome</keyword>
<sequence>MNREYDLLYMGHKMRRMLEHASQELMQSSGLRHVELEILFYLSYSGTSNTARDISEAKHLSKAHISKSVDNLRRTGCITMKEDAFDRRCLHLGLTAKGRLLAADYERVMSGTVDRMMSGVTLEERAGMQSVLAKIRHNLDEATACHEDQAPQTEENHEIDRD</sequence>
<keyword evidence="2" id="KW-0238">DNA-binding</keyword>
<dbReference type="PROSITE" id="PS50995">
    <property type="entry name" value="HTH_MARR_2"/>
    <property type="match status" value="1"/>
</dbReference>
<dbReference type="InterPro" id="IPR036390">
    <property type="entry name" value="WH_DNA-bd_sf"/>
</dbReference>
<evidence type="ECO:0000256" key="1">
    <source>
        <dbReference type="ARBA" id="ARBA00023015"/>
    </source>
</evidence>
<feature type="domain" description="HTH marR-type" evidence="4">
    <location>
        <begin position="4"/>
        <end position="137"/>
    </location>
</feature>
<keyword evidence="3" id="KW-0804">Transcription</keyword>
<evidence type="ECO:0000256" key="2">
    <source>
        <dbReference type="ARBA" id="ARBA00023125"/>
    </source>
</evidence>
<dbReference type="PANTHER" id="PTHR42756:SF1">
    <property type="entry name" value="TRANSCRIPTIONAL REPRESSOR OF EMRAB OPERON"/>
    <property type="match status" value="1"/>
</dbReference>
<name>A0ABR9R1H0_9FIRM</name>